<dbReference type="PROSITE" id="PS51257">
    <property type="entry name" value="PROKAR_LIPOPROTEIN"/>
    <property type="match status" value="1"/>
</dbReference>
<dbReference type="InterPro" id="IPR009486">
    <property type="entry name" value="Pur_nuclsid_perm"/>
</dbReference>
<keyword evidence="1" id="KW-0732">Signal</keyword>
<name>A0ABS3LVQ5_9PROT</name>
<comment type="caution">
    <text evidence="2">The sequence shown here is derived from an EMBL/GenBank/DDBJ whole genome shotgun (WGS) entry which is preliminary data.</text>
</comment>
<protein>
    <submittedName>
        <fullName evidence="2">Purine nucleoside permease</fullName>
    </submittedName>
</protein>
<evidence type="ECO:0000313" key="3">
    <source>
        <dbReference type="Proteomes" id="UP000664771"/>
    </source>
</evidence>
<feature type="signal peptide" evidence="1">
    <location>
        <begin position="1"/>
        <end position="20"/>
    </location>
</feature>
<gene>
    <name evidence="2" type="ORF">J2D73_09195</name>
</gene>
<dbReference type="EMBL" id="JAFVMF010000009">
    <property type="protein sequence ID" value="MBO1359969.1"/>
    <property type="molecule type" value="Genomic_DNA"/>
</dbReference>
<evidence type="ECO:0000313" key="2">
    <source>
        <dbReference type="EMBL" id="MBO1359969.1"/>
    </source>
</evidence>
<dbReference type="RefSeq" id="WP_207881299.1">
    <property type="nucleotide sequence ID" value="NZ_JAFVMF010000009.1"/>
</dbReference>
<dbReference type="Proteomes" id="UP000664771">
    <property type="component" value="Unassembled WGS sequence"/>
</dbReference>
<keyword evidence="3" id="KW-1185">Reference proteome</keyword>
<dbReference type="PIRSF" id="PIRSF013171">
    <property type="entry name" value="Pur_nuclsid_perm"/>
    <property type="match status" value="1"/>
</dbReference>
<dbReference type="PANTHER" id="PTHR38643">
    <property type="entry name" value="PURINE NUCLEOSIDE PERMEASE C285.05-RELATED"/>
    <property type="match status" value="1"/>
</dbReference>
<dbReference type="Pfam" id="PF06516">
    <property type="entry name" value="NUP"/>
    <property type="match status" value="1"/>
</dbReference>
<accession>A0ABS3LVQ5</accession>
<reference evidence="2 3" key="1">
    <citation type="submission" date="2021-03" db="EMBL/GenBank/DDBJ databases">
        <title>The complete genome sequence of Acetobacter sacchari TBRC 11175.</title>
        <authorList>
            <person name="Charoenyingcharoen P."/>
            <person name="Yukphan P."/>
        </authorList>
    </citation>
    <scope>NUCLEOTIDE SEQUENCE [LARGE SCALE GENOMIC DNA]</scope>
    <source>
        <strain evidence="2 3">TBRC 11175</strain>
    </source>
</reference>
<feature type="chain" id="PRO_5046621209" evidence="1">
    <location>
        <begin position="21"/>
        <end position="365"/>
    </location>
</feature>
<sequence>MKISTRSATFLGLVSAFALAACASSEPTGGPAAQIVAAAPKVIVVAGWENGADSGDAPGEYQDWVEREHLDEVVPVRGVPDAILRRNKDGVYGLVLRHGATDLMALALDPHFDFQHSYWIFTGISGVDPNVASVGSVAWARWVVDGDALREIDDRDIPKNWPYGLYAIGADRPDTLPSDANHYGSVTNMDELSKAYPLNVGLAQWAYAISRTASLSDDPEIARRRAAWKGFPNAQRPPFVLMGETLGALRYWHGQSRNRWAERWVSLWTHGKGVFVMTNEESQTNQIEMRLLADRGYLDARRIMVLRSGSNFDMPPPGKNAAKSMGDEGPGQTVAFDNNERAGAPVIAELLAHWADYEDHIPSSE</sequence>
<organism evidence="2 3">
    <name type="scientific">Acetobacter sacchari</name>
    <dbReference type="NCBI Taxonomy" id="2661687"/>
    <lineage>
        <taxon>Bacteria</taxon>
        <taxon>Pseudomonadati</taxon>
        <taxon>Pseudomonadota</taxon>
        <taxon>Alphaproteobacteria</taxon>
        <taxon>Acetobacterales</taxon>
        <taxon>Acetobacteraceae</taxon>
        <taxon>Acetobacter</taxon>
    </lineage>
</organism>
<proteinExistence type="predicted"/>
<evidence type="ECO:0000256" key="1">
    <source>
        <dbReference type="SAM" id="SignalP"/>
    </source>
</evidence>
<dbReference type="PANTHER" id="PTHR38643:SF1">
    <property type="entry name" value="PURINE NUCLEOSIDE PERMEASE C285.05-RELATED"/>
    <property type="match status" value="1"/>
</dbReference>